<keyword evidence="1" id="KW-1133">Transmembrane helix</keyword>
<protein>
    <submittedName>
        <fullName evidence="2">Uncharacterized protein</fullName>
    </submittedName>
</protein>
<organism evidence="2 3">
    <name type="scientific">Natranaerobius thermophilus (strain ATCC BAA-1301 / DSM 18059 / JW/NM-WN-LF)</name>
    <dbReference type="NCBI Taxonomy" id="457570"/>
    <lineage>
        <taxon>Bacteria</taxon>
        <taxon>Bacillati</taxon>
        <taxon>Bacillota</taxon>
        <taxon>Clostridia</taxon>
        <taxon>Natranaerobiales</taxon>
        <taxon>Natranaerobiaceae</taxon>
        <taxon>Natranaerobius</taxon>
    </lineage>
</organism>
<dbReference type="RefSeq" id="WP_012447924.1">
    <property type="nucleotide sequence ID" value="NC_010718.1"/>
</dbReference>
<evidence type="ECO:0000313" key="2">
    <source>
        <dbReference type="EMBL" id="ACB85052.1"/>
    </source>
</evidence>
<dbReference type="KEGG" id="nth:Nther_1469"/>
<dbReference type="AlphaFoldDB" id="B2A3C2"/>
<evidence type="ECO:0000256" key="1">
    <source>
        <dbReference type="SAM" id="Phobius"/>
    </source>
</evidence>
<dbReference type="InParanoid" id="B2A3C2"/>
<proteinExistence type="predicted"/>
<dbReference type="STRING" id="457570.Nther_1469"/>
<keyword evidence="1" id="KW-0812">Transmembrane</keyword>
<dbReference type="HOGENOM" id="CLU_1459840_0_0_9"/>
<gene>
    <name evidence="2" type="ordered locus">Nther_1469</name>
</gene>
<evidence type="ECO:0000313" key="3">
    <source>
        <dbReference type="Proteomes" id="UP000001683"/>
    </source>
</evidence>
<reference evidence="2 3" key="1">
    <citation type="submission" date="2008-04" db="EMBL/GenBank/DDBJ databases">
        <title>Complete sequence of chromosome of Natranaerobius thermophilus JW/NM-WN-LF.</title>
        <authorList>
            <consortium name="US DOE Joint Genome Institute"/>
            <person name="Copeland A."/>
            <person name="Lucas S."/>
            <person name="Lapidus A."/>
            <person name="Glavina del Rio T."/>
            <person name="Dalin E."/>
            <person name="Tice H."/>
            <person name="Bruce D."/>
            <person name="Goodwin L."/>
            <person name="Pitluck S."/>
            <person name="Chertkov O."/>
            <person name="Brettin T."/>
            <person name="Detter J.C."/>
            <person name="Han C."/>
            <person name="Kuske C.R."/>
            <person name="Schmutz J."/>
            <person name="Larimer F."/>
            <person name="Land M."/>
            <person name="Hauser L."/>
            <person name="Kyrpides N."/>
            <person name="Lykidis A."/>
            <person name="Mesbah N.M."/>
            <person name="Wiegel J."/>
        </authorList>
    </citation>
    <scope>NUCLEOTIDE SEQUENCE [LARGE SCALE GENOMIC DNA]</scope>
    <source>
        <strain evidence="3">ATCC BAA-1301 / DSM 18059 / JW/NM-WN-LF</strain>
    </source>
</reference>
<sequence length="185" mass="21927">MRKNKDRLLIIFLTSLIGIVIITGGYFIWRQQEIITPIESYLNDHEQIKDYEIIERDTRDLKVVLEIEYTPFVNTFYQEIDEELSELAGEDELEIELADNKSSSLEEISYELNYLIWQYSHSGEYTKLLDKLDELEQEYALDHIQVHLSQDGFFVQIRDDNSYIWEIVEYPTGLGKDDLTDDNRS</sequence>
<name>B2A3C2_NATTJ</name>
<dbReference type="EMBL" id="CP001034">
    <property type="protein sequence ID" value="ACB85052.1"/>
    <property type="molecule type" value="Genomic_DNA"/>
</dbReference>
<feature type="transmembrane region" description="Helical" evidence="1">
    <location>
        <begin position="7"/>
        <end position="29"/>
    </location>
</feature>
<keyword evidence="3" id="KW-1185">Reference proteome</keyword>
<accession>B2A3C2</accession>
<reference evidence="2 3" key="2">
    <citation type="journal article" date="2011" name="J. Bacteriol.">
        <title>Complete genome sequence of the anaerobic, halophilic alkalithermophile Natranaerobius thermophilus JW/NM-WN-LF.</title>
        <authorList>
            <person name="Zhao B."/>
            <person name="Mesbah N.M."/>
            <person name="Dalin E."/>
            <person name="Goodwin L."/>
            <person name="Nolan M."/>
            <person name="Pitluck S."/>
            <person name="Chertkov O."/>
            <person name="Brettin T.S."/>
            <person name="Han J."/>
            <person name="Larimer F.W."/>
            <person name="Land M.L."/>
            <person name="Hauser L."/>
            <person name="Kyrpides N."/>
            <person name="Wiegel J."/>
        </authorList>
    </citation>
    <scope>NUCLEOTIDE SEQUENCE [LARGE SCALE GENOMIC DNA]</scope>
    <source>
        <strain evidence="3">ATCC BAA-1301 / DSM 18059 / JW/NM-WN-LF</strain>
    </source>
</reference>
<keyword evidence="1" id="KW-0472">Membrane</keyword>
<dbReference type="Proteomes" id="UP000001683">
    <property type="component" value="Chromosome"/>
</dbReference>